<dbReference type="GO" id="GO:0046872">
    <property type="term" value="F:metal ion binding"/>
    <property type="evidence" value="ECO:0007669"/>
    <property type="project" value="UniProtKB-KW"/>
</dbReference>
<feature type="domain" description="4Fe-4S ferredoxin-type" evidence="20">
    <location>
        <begin position="178"/>
        <end position="208"/>
    </location>
</feature>
<keyword evidence="7" id="KW-0816">Tricarboxylic acid cycle</keyword>
<dbReference type="PROSITE" id="PS51085">
    <property type="entry name" value="2FE2S_FER_2"/>
    <property type="match status" value="1"/>
</dbReference>
<evidence type="ECO:0000256" key="2">
    <source>
        <dbReference type="ARBA" id="ARBA00004788"/>
    </source>
</evidence>
<comment type="cofactor">
    <cofactor evidence="18">
        <name>[3Fe-4S] cluster</name>
        <dbReference type="ChEBI" id="CHEBI:21137"/>
    </cofactor>
    <text evidence="18">Binds 1 [3Fe-4S] cluster.</text>
</comment>
<dbReference type="GO" id="GO:0051539">
    <property type="term" value="F:4 iron, 4 sulfur cluster binding"/>
    <property type="evidence" value="ECO:0007669"/>
    <property type="project" value="UniProtKB-KW"/>
</dbReference>
<evidence type="ECO:0000256" key="12">
    <source>
        <dbReference type="ARBA" id="ARBA00023002"/>
    </source>
</evidence>
<evidence type="ECO:0000256" key="18">
    <source>
        <dbReference type="RuleBase" id="RU361237"/>
    </source>
</evidence>
<evidence type="ECO:0000259" key="19">
    <source>
        <dbReference type="PROSITE" id="PS51085"/>
    </source>
</evidence>
<dbReference type="PROSITE" id="PS00197">
    <property type="entry name" value="2FE2S_FER_1"/>
    <property type="match status" value="1"/>
</dbReference>
<keyword evidence="9 18" id="KW-0479">Metal-binding</keyword>
<evidence type="ECO:0000256" key="7">
    <source>
        <dbReference type="ARBA" id="ARBA00022532"/>
    </source>
</evidence>
<dbReference type="SUPFAM" id="SSF54292">
    <property type="entry name" value="2Fe-2S ferredoxin-like"/>
    <property type="match status" value="1"/>
</dbReference>
<dbReference type="InterPro" id="IPR004489">
    <property type="entry name" value="Succ_DH/fum_Rdtase_Fe-S"/>
</dbReference>
<keyword evidence="6 18" id="KW-0004">4Fe-4S</keyword>
<dbReference type="NCBIfam" id="NF004616">
    <property type="entry name" value="PRK05950.1"/>
    <property type="match status" value="1"/>
</dbReference>
<keyword evidence="16" id="KW-0472">Membrane</keyword>
<dbReference type="PROSITE" id="PS00198">
    <property type="entry name" value="4FE4S_FER_1"/>
    <property type="match status" value="1"/>
</dbReference>
<evidence type="ECO:0000256" key="14">
    <source>
        <dbReference type="ARBA" id="ARBA00023014"/>
    </source>
</evidence>
<comment type="catalytic activity">
    <reaction evidence="18">
        <text>a quinone + succinate = fumarate + a quinol</text>
        <dbReference type="Rhea" id="RHEA:40523"/>
        <dbReference type="ChEBI" id="CHEBI:24646"/>
        <dbReference type="ChEBI" id="CHEBI:29806"/>
        <dbReference type="ChEBI" id="CHEBI:30031"/>
        <dbReference type="ChEBI" id="CHEBI:132124"/>
    </reaction>
</comment>
<dbReference type="PANTHER" id="PTHR11921">
    <property type="entry name" value="SUCCINATE DEHYDROGENASE IRON-SULFUR PROTEIN"/>
    <property type="match status" value="1"/>
</dbReference>
<dbReference type="PANTHER" id="PTHR11921:SF29">
    <property type="entry name" value="SUCCINATE DEHYDROGENASE [UBIQUINONE] IRON-SULFUR SUBUNIT, MITOCHONDRIAL"/>
    <property type="match status" value="1"/>
</dbReference>
<dbReference type="Proteomes" id="UP000663879">
    <property type="component" value="Unassembled WGS sequence"/>
</dbReference>
<keyword evidence="10 18" id="KW-0999">Mitochondrion inner membrane</keyword>
<dbReference type="Gene3D" id="1.10.1060.10">
    <property type="entry name" value="Alpha-helical ferredoxin"/>
    <property type="match status" value="1"/>
</dbReference>
<comment type="cofactor">
    <cofactor evidence="18">
        <name>[2Fe-2S] cluster</name>
        <dbReference type="ChEBI" id="CHEBI:190135"/>
    </cofactor>
    <text evidence="18">Binds 1 [2Fe-2S] cluster.</text>
</comment>
<dbReference type="EMBL" id="CAJNOC010000044">
    <property type="protein sequence ID" value="CAF0709462.1"/>
    <property type="molecule type" value="Genomic_DNA"/>
</dbReference>
<dbReference type="Gene3D" id="3.10.20.30">
    <property type="match status" value="1"/>
</dbReference>
<keyword evidence="17 18" id="KW-0003">3Fe-4S</keyword>
<evidence type="ECO:0000256" key="1">
    <source>
        <dbReference type="ARBA" id="ARBA00004443"/>
    </source>
</evidence>
<dbReference type="InterPro" id="IPR017896">
    <property type="entry name" value="4Fe4S_Fe-S-bd"/>
</dbReference>
<dbReference type="GO" id="GO:0051538">
    <property type="term" value="F:3 iron, 4 sulfur cluster binding"/>
    <property type="evidence" value="ECO:0007669"/>
    <property type="project" value="UniProtKB-KW"/>
</dbReference>
<dbReference type="InterPro" id="IPR050573">
    <property type="entry name" value="SDH/FRD_Iron-Sulfur"/>
</dbReference>
<evidence type="ECO:0000256" key="5">
    <source>
        <dbReference type="ARBA" id="ARBA00016766"/>
    </source>
</evidence>
<dbReference type="PROSITE" id="PS51379">
    <property type="entry name" value="4FE4S_FER_2"/>
    <property type="match status" value="1"/>
</dbReference>
<comment type="pathway">
    <text evidence="2 18">Carbohydrate metabolism; tricarboxylic acid cycle; fumarate from succinate (eukaryal route): step 1/1.</text>
</comment>
<dbReference type="GO" id="GO:0006099">
    <property type="term" value="P:tricarboxylic acid cycle"/>
    <property type="evidence" value="ECO:0007669"/>
    <property type="project" value="UniProtKB-UniPathway"/>
</dbReference>
<accession>A0A813M3N9</accession>
<dbReference type="InterPro" id="IPR009051">
    <property type="entry name" value="Helical_ferredxn"/>
</dbReference>
<dbReference type="GO" id="GO:0051537">
    <property type="term" value="F:2 iron, 2 sulfur cluster binding"/>
    <property type="evidence" value="ECO:0007669"/>
    <property type="project" value="UniProtKB-KW"/>
</dbReference>
<comment type="caution">
    <text evidence="21">The sequence shown here is derived from an EMBL/GenBank/DDBJ whole genome shotgun (WGS) entry which is preliminary data.</text>
</comment>
<evidence type="ECO:0000256" key="10">
    <source>
        <dbReference type="ARBA" id="ARBA00022792"/>
    </source>
</evidence>
<evidence type="ECO:0000256" key="13">
    <source>
        <dbReference type="ARBA" id="ARBA00023004"/>
    </source>
</evidence>
<evidence type="ECO:0000256" key="11">
    <source>
        <dbReference type="ARBA" id="ARBA00022946"/>
    </source>
</evidence>
<protein>
    <recommendedName>
        <fullName evidence="5 18">Succinate dehydrogenase [ubiquinone] iron-sulfur subunit, mitochondrial</fullName>
        <ecNumber evidence="4 18">1.3.5.1</ecNumber>
    </recommendedName>
</protein>
<evidence type="ECO:0000256" key="4">
    <source>
        <dbReference type="ARBA" id="ARBA00012792"/>
    </source>
</evidence>
<dbReference type="InterPro" id="IPR017900">
    <property type="entry name" value="4Fe4S_Fe_S_CS"/>
</dbReference>
<dbReference type="GO" id="GO:0005743">
    <property type="term" value="C:mitochondrial inner membrane"/>
    <property type="evidence" value="ECO:0007669"/>
    <property type="project" value="UniProtKB-SubCell"/>
</dbReference>
<evidence type="ECO:0000256" key="8">
    <source>
        <dbReference type="ARBA" id="ARBA00022714"/>
    </source>
</evidence>
<evidence type="ECO:0000256" key="15">
    <source>
        <dbReference type="ARBA" id="ARBA00023128"/>
    </source>
</evidence>
<dbReference type="AlphaFoldDB" id="A0A813M3N9"/>
<dbReference type="GO" id="GO:0009055">
    <property type="term" value="F:electron transfer activity"/>
    <property type="evidence" value="ECO:0007669"/>
    <property type="project" value="InterPro"/>
</dbReference>
<dbReference type="OrthoDB" id="1696654at2759"/>
<evidence type="ECO:0000256" key="9">
    <source>
        <dbReference type="ARBA" id="ARBA00022723"/>
    </source>
</evidence>
<organism evidence="21 22">
    <name type="scientific">Brachionus calyciflorus</name>
    <dbReference type="NCBI Taxonomy" id="104777"/>
    <lineage>
        <taxon>Eukaryota</taxon>
        <taxon>Metazoa</taxon>
        <taxon>Spiralia</taxon>
        <taxon>Gnathifera</taxon>
        <taxon>Rotifera</taxon>
        <taxon>Eurotatoria</taxon>
        <taxon>Monogononta</taxon>
        <taxon>Pseudotrocha</taxon>
        <taxon>Ploima</taxon>
        <taxon>Brachionidae</taxon>
        <taxon>Brachionus</taxon>
    </lineage>
</organism>
<dbReference type="EC" id="1.3.5.1" evidence="4 18"/>
<name>A0A813M3N9_9BILA</name>
<dbReference type="SUPFAM" id="SSF46548">
    <property type="entry name" value="alpha-helical ferredoxin"/>
    <property type="match status" value="1"/>
</dbReference>
<feature type="domain" description="2Fe-2S ferredoxin-type" evidence="19">
    <location>
        <begin position="42"/>
        <end position="135"/>
    </location>
</feature>
<reference evidence="21" key="1">
    <citation type="submission" date="2021-02" db="EMBL/GenBank/DDBJ databases">
        <authorList>
            <person name="Nowell W R."/>
        </authorList>
    </citation>
    <scope>NUCLEOTIDE SEQUENCE</scope>
    <source>
        <strain evidence="21">Ploen Becks lab</strain>
    </source>
</reference>
<dbReference type="UniPathway" id="UPA00223">
    <property type="reaction ID" value="UER01006"/>
</dbReference>
<keyword evidence="14 18" id="KW-0411">Iron-sulfur</keyword>
<evidence type="ECO:0000313" key="21">
    <source>
        <dbReference type="EMBL" id="CAF0709462.1"/>
    </source>
</evidence>
<evidence type="ECO:0000256" key="6">
    <source>
        <dbReference type="ARBA" id="ARBA00022485"/>
    </source>
</evidence>
<comment type="subcellular location">
    <subcellularLocation>
        <location evidence="1 18">Mitochondrion inner membrane</location>
        <topology evidence="1 18">Peripheral membrane protein</topology>
        <orientation evidence="1 18">Matrix side</orientation>
    </subcellularLocation>
</comment>
<dbReference type="InterPro" id="IPR036010">
    <property type="entry name" value="2Fe-2S_ferredoxin-like_sf"/>
</dbReference>
<keyword evidence="8 18" id="KW-0001">2Fe-2S</keyword>
<keyword evidence="13 18" id="KW-0408">Iron</keyword>
<dbReference type="InterPro" id="IPR012675">
    <property type="entry name" value="Beta-grasp_dom_sf"/>
</dbReference>
<dbReference type="InterPro" id="IPR025192">
    <property type="entry name" value="Succ_DH/fum_Rdtase_N"/>
</dbReference>
<comment type="function">
    <text evidence="18">Iron-sulfur protein (IP) subunit of succinate dehydrogenase (SDH) that is involved in complex II of the mitochondrial electron transport chain and is responsible for transferring electrons from succinate to ubiquinone (coenzyme Q).</text>
</comment>
<dbReference type="GO" id="GO:0008177">
    <property type="term" value="F:succinate dehydrogenase (quinone) activity"/>
    <property type="evidence" value="ECO:0007669"/>
    <property type="project" value="UniProtKB-EC"/>
</dbReference>
<evidence type="ECO:0000256" key="3">
    <source>
        <dbReference type="ARBA" id="ARBA00009433"/>
    </source>
</evidence>
<evidence type="ECO:0000259" key="20">
    <source>
        <dbReference type="PROSITE" id="PS51379"/>
    </source>
</evidence>
<keyword evidence="15 18" id="KW-0496">Mitochondrion</keyword>
<evidence type="ECO:0000256" key="16">
    <source>
        <dbReference type="ARBA" id="ARBA00023136"/>
    </source>
</evidence>
<sequence length="291" mass="33419">MSISKGSNLFTKFSQLNFIQNTIRFTGISTNQNERPSGPRMKKFAIYRWNPEVPGEKPHLKEYEVDLNNCGKMVLDALIKIKNEQDSTLSFRRSCREGICGSCSMNINGTNTLACTCEIDENLNRKSKLYPLPHMFVIKDLVPDLTHFFAQYKSIEPYLKRKNDIQVGEQQFFQSVHDRAKLDGLYECILCACCSAGCPSYWWNMDKYLGPAVLLQSYRWIIDSRDEFTKERVEKFLDEFSVYRCHTIMNCTTVCPKGLNPGLAIAEIKKLMSGIWKFPKKDASIIPANIS</sequence>
<dbReference type="CDD" id="cd00207">
    <property type="entry name" value="fer2"/>
    <property type="match status" value="1"/>
</dbReference>
<keyword evidence="11" id="KW-0809">Transit peptide</keyword>
<comment type="similarity">
    <text evidence="3 18">Belongs to the succinate dehydrogenase/fumarate reductase iron-sulfur protein family.</text>
</comment>
<dbReference type="FunFam" id="1.10.1060.10:FF:000029">
    <property type="entry name" value="Succinate dehydrogenase [ubiquinone] iron-sulfur subunit, mitochondrial"/>
    <property type="match status" value="1"/>
</dbReference>
<gene>
    <name evidence="21" type="ORF">OXX778_LOCUS807</name>
</gene>
<dbReference type="GO" id="GO:0022904">
    <property type="term" value="P:respiratory electron transport chain"/>
    <property type="evidence" value="ECO:0007669"/>
    <property type="project" value="TreeGrafter"/>
</dbReference>
<dbReference type="Pfam" id="PF13183">
    <property type="entry name" value="Fer4_8"/>
    <property type="match status" value="1"/>
</dbReference>
<keyword evidence="22" id="KW-1185">Reference proteome</keyword>
<evidence type="ECO:0000313" key="22">
    <source>
        <dbReference type="Proteomes" id="UP000663879"/>
    </source>
</evidence>
<dbReference type="InterPro" id="IPR001041">
    <property type="entry name" value="2Fe-2S_ferredoxin-type"/>
</dbReference>
<proteinExistence type="inferred from homology"/>
<dbReference type="Pfam" id="PF13085">
    <property type="entry name" value="Fer2_3"/>
    <property type="match status" value="1"/>
</dbReference>
<keyword evidence="12" id="KW-0560">Oxidoreductase</keyword>
<evidence type="ECO:0000256" key="17">
    <source>
        <dbReference type="ARBA" id="ARBA00023291"/>
    </source>
</evidence>
<dbReference type="InterPro" id="IPR006058">
    <property type="entry name" value="2Fe2S_fd_BS"/>
</dbReference>
<dbReference type="FunFam" id="3.10.20.30:FF:000007">
    <property type="entry name" value="Succinate dehydrogenase [ubiquinone] iron-sulfur subunit, mitochondrial"/>
    <property type="match status" value="1"/>
</dbReference>
<dbReference type="NCBIfam" id="TIGR00384">
    <property type="entry name" value="dhsB"/>
    <property type="match status" value="1"/>
</dbReference>
<comment type="cofactor">
    <cofactor evidence="18">
        <name>[4Fe-4S] cluster</name>
        <dbReference type="ChEBI" id="CHEBI:49883"/>
    </cofactor>
    <text evidence="18">Binds 1 [4Fe-4S] cluster.</text>
</comment>